<keyword evidence="1" id="KW-0687">Ribonucleoprotein</keyword>
<sequence length="185" mass="21121">MLASAVVKPRLSLSLNSARRYASRLPQRPPARAPDPLVNNPHATYEELPGDLTFIHRPPPTAPTPESYTTHPASPLLRPPTSGAPLQLPPILFAGNQVQPERMSQEDIRRMKDLRKSDPDNWTVTKLSKEFKCTTQFVRLMAPLTPSQRKKKQAARDAQHAEQRAKWGERKSLVRDIRQKRRELW</sequence>
<proteinExistence type="predicted"/>
<comment type="caution">
    <text evidence="1">The sequence shown here is derived from an EMBL/GenBank/DDBJ whole genome shotgun (WGS) entry which is preliminary data.</text>
</comment>
<keyword evidence="2" id="KW-1185">Reference proteome</keyword>
<keyword evidence="1" id="KW-0689">Ribosomal protein</keyword>
<dbReference type="Proteomes" id="UP001055072">
    <property type="component" value="Unassembled WGS sequence"/>
</dbReference>
<evidence type="ECO:0000313" key="2">
    <source>
        <dbReference type="Proteomes" id="UP001055072"/>
    </source>
</evidence>
<accession>A0ACB8TS58</accession>
<organism evidence="1 2">
    <name type="scientific">Irpex rosettiformis</name>
    <dbReference type="NCBI Taxonomy" id="378272"/>
    <lineage>
        <taxon>Eukaryota</taxon>
        <taxon>Fungi</taxon>
        <taxon>Dikarya</taxon>
        <taxon>Basidiomycota</taxon>
        <taxon>Agaricomycotina</taxon>
        <taxon>Agaricomycetes</taxon>
        <taxon>Polyporales</taxon>
        <taxon>Irpicaceae</taxon>
        <taxon>Irpex</taxon>
    </lineage>
</organism>
<protein>
    <submittedName>
        <fullName evidence="1">Mitochondrial ribosomal protein subunit L20-domain-containing protein</fullName>
    </submittedName>
</protein>
<reference evidence="1" key="1">
    <citation type="journal article" date="2021" name="Environ. Microbiol.">
        <title>Gene family expansions and transcriptome signatures uncover fungal adaptations to wood decay.</title>
        <authorList>
            <person name="Hage H."/>
            <person name="Miyauchi S."/>
            <person name="Viragh M."/>
            <person name="Drula E."/>
            <person name="Min B."/>
            <person name="Chaduli D."/>
            <person name="Navarro D."/>
            <person name="Favel A."/>
            <person name="Norest M."/>
            <person name="Lesage-Meessen L."/>
            <person name="Balint B."/>
            <person name="Merenyi Z."/>
            <person name="de Eugenio L."/>
            <person name="Morin E."/>
            <person name="Martinez A.T."/>
            <person name="Baldrian P."/>
            <person name="Stursova M."/>
            <person name="Martinez M.J."/>
            <person name="Novotny C."/>
            <person name="Magnuson J.K."/>
            <person name="Spatafora J.W."/>
            <person name="Maurice S."/>
            <person name="Pangilinan J."/>
            <person name="Andreopoulos W."/>
            <person name="LaButti K."/>
            <person name="Hundley H."/>
            <person name="Na H."/>
            <person name="Kuo A."/>
            <person name="Barry K."/>
            <person name="Lipzen A."/>
            <person name="Henrissat B."/>
            <person name="Riley R."/>
            <person name="Ahrendt S."/>
            <person name="Nagy L.G."/>
            <person name="Grigoriev I.V."/>
            <person name="Martin F."/>
            <person name="Rosso M.N."/>
        </authorList>
    </citation>
    <scope>NUCLEOTIDE SEQUENCE</scope>
    <source>
        <strain evidence="1">CBS 384.51</strain>
    </source>
</reference>
<name>A0ACB8TS58_9APHY</name>
<dbReference type="EMBL" id="MU274938">
    <property type="protein sequence ID" value="KAI0084799.1"/>
    <property type="molecule type" value="Genomic_DNA"/>
</dbReference>
<gene>
    <name evidence="1" type="ORF">BDY19DRAFT_477223</name>
</gene>
<evidence type="ECO:0000313" key="1">
    <source>
        <dbReference type="EMBL" id="KAI0084799.1"/>
    </source>
</evidence>